<dbReference type="AlphaFoldDB" id="A0A8H5P8Z7"/>
<sequence length="758" mass="81779">MNTIITTPQDLQNLTQNYMTDAANYHRSPEEVNVFGSGKETQDAIPEDMKSGLSVDETAFLANYSKALIMQGLSYSDKYKDSFKKSDLDAMRYWFTGSDTNCLSQDPSFNSLSATAARAAFMSGNLHLQSYVDSAQDWAHNLFMYLTKDTMLDLVAVQSVSEGDAVMNKYCMLLDVLDNQDRNFSIQYIKLLRLKVGLQISYGNIAAGPNFGAELQAIMAQIINNVMSQQNDPFYQLFSQDVKALQDEYNTDVATEMVEQAFSAGQGIGLGITWFATSVSSRPKTKPNTTTPAPTTEASEGVVKQGTVGCGEMFKKIKDKCVTPKALRVFNIIKPLMTLTVSAYSIFQSFHYLMDWKHLSPASHAQAVLSVVSSTAQIWAGLRDIKGIIPKLRGANVETLAGKAVFIELSQNIGAHGPPVAAIAQEDDGDLGIKYLFPEHDYEAVDPDNGDTNEKFGRTASNVESADKIRARFGLVEKTSAVINVALNISTCICIGFQIKNDFERNSPVGIKVLDILNEVANSAQVVTGALETWMMVASVESAVIPTVGIVVAVLCVIINIIEGCVHHDPPADAGQEYLHNCKDSYISSLPQRPDPAFTYAVNPTQFTSSGPVTLTFSVTNTALTTQSNTTVNSIFFQFSVGSVKENLLAAPTLANPTTNTAATNPIAYAITNGGDDFLISGPPTASEGNNHISVKIQAKNSAGSAIPATGLTFTIAGTGNSITGLAQVIVNESANNRPDKRVLPSTDVQETLQISKV</sequence>
<comment type="caution">
    <text evidence="2">The sequence shown here is derived from an EMBL/GenBank/DDBJ whole genome shotgun (WGS) entry which is preliminary data.</text>
</comment>
<evidence type="ECO:0000313" key="3">
    <source>
        <dbReference type="Proteomes" id="UP000544095"/>
    </source>
</evidence>
<proteinExistence type="predicted"/>
<protein>
    <submittedName>
        <fullName evidence="2">Uncharacterized protein</fullName>
    </submittedName>
</protein>
<name>A0A8H5P8Z7_9HYPO</name>
<evidence type="ECO:0000313" key="2">
    <source>
        <dbReference type="EMBL" id="KAF5592228.1"/>
    </source>
</evidence>
<feature type="region of interest" description="Disordered" evidence="1">
    <location>
        <begin position="280"/>
        <end position="300"/>
    </location>
</feature>
<dbReference type="EMBL" id="JAAOAR010000262">
    <property type="protein sequence ID" value="KAF5592228.1"/>
    <property type="molecule type" value="Genomic_DNA"/>
</dbReference>
<organism evidence="2 3">
    <name type="scientific">Fusarium pseudoanthophilum</name>
    <dbReference type="NCBI Taxonomy" id="48495"/>
    <lineage>
        <taxon>Eukaryota</taxon>
        <taxon>Fungi</taxon>
        <taxon>Dikarya</taxon>
        <taxon>Ascomycota</taxon>
        <taxon>Pezizomycotina</taxon>
        <taxon>Sordariomycetes</taxon>
        <taxon>Hypocreomycetidae</taxon>
        <taxon>Hypocreales</taxon>
        <taxon>Nectriaceae</taxon>
        <taxon>Fusarium</taxon>
        <taxon>Fusarium fujikuroi species complex</taxon>
    </lineage>
</organism>
<evidence type="ECO:0000256" key="1">
    <source>
        <dbReference type="SAM" id="MobiDB-lite"/>
    </source>
</evidence>
<reference evidence="2 3" key="1">
    <citation type="submission" date="2020-05" db="EMBL/GenBank/DDBJ databases">
        <title>Identification and distribution of gene clusters putatively required for synthesis of sphingolipid metabolism inhibitors in phylogenetically diverse species of the filamentous fungus Fusarium.</title>
        <authorList>
            <person name="Kim H.-S."/>
            <person name="Busman M."/>
            <person name="Brown D.W."/>
            <person name="Divon H."/>
            <person name="Uhlig S."/>
            <person name="Proctor R.H."/>
        </authorList>
    </citation>
    <scope>NUCLEOTIDE SEQUENCE [LARGE SCALE GENOMIC DNA]</scope>
    <source>
        <strain evidence="2 3">NRRL 25211</strain>
    </source>
</reference>
<feature type="compositionally biased region" description="Low complexity" evidence="1">
    <location>
        <begin position="286"/>
        <end position="296"/>
    </location>
</feature>
<gene>
    <name evidence="2" type="ORF">FPANT_5455</name>
</gene>
<dbReference type="Proteomes" id="UP000544095">
    <property type="component" value="Unassembled WGS sequence"/>
</dbReference>
<accession>A0A8H5P8Z7</accession>
<keyword evidence="3" id="KW-1185">Reference proteome</keyword>